<proteinExistence type="predicted"/>
<feature type="transmembrane region" description="Helical" evidence="1">
    <location>
        <begin position="59"/>
        <end position="77"/>
    </location>
</feature>
<reference evidence="2 3" key="1">
    <citation type="submission" date="2019-03" db="EMBL/GenBank/DDBJ databases">
        <authorList>
            <person name="Kim M.K.M."/>
        </authorList>
    </citation>
    <scope>NUCLEOTIDE SEQUENCE [LARGE SCALE GENOMIC DNA]</scope>
    <source>
        <strain evidence="2 3">17J68-15</strain>
    </source>
</reference>
<evidence type="ECO:0000256" key="1">
    <source>
        <dbReference type="SAM" id="Phobius"/>
    </source>
</evidence>
<protein>
    <submittedName>
        <fullName evidence="2">Uncharacterized protein</fullName>
    </submittedName>
</protein>
<name>A0A4V2WM97_9BACT</name>
<dbReference type="Proteomes" id="UP000295164">
    <property type="component" value="Unassembled WGS sequence"/>
</dbReference>
<evidence type="ECO:0000313" key="2">
    <source>
        <dbReference type="EMBL" id="TCZ67199.1"/>
    </source>
</evidence>
<sequence>MLYVAIGLLALALDFGLHIRTASSHFRCAAVAGGAAALLTELIGSVGVFRRQKEALPALLYHAARAFVLLSYGLLAAKGARHFPEPFRAAKTGVMMRVILPAALIFGNYIGGPLVYTYRVGIQKKVP</sequence>
<keyword evidence="1" id="KW-1133">Transmembrane helix</keyword>
<dbReference type="OrthoDB" id="980722at2"/>
<organism evidence="2 3">
    <name type="scientific">Flaviaesturariibacter aridisoli</name>
    <dbReference type="NCBI Taxonomy" id="2545761"/>
    <lineage>
        <taxon>Bacteria</taxon>
        <taxon>Pseudomonadati</taxon>
        <taxon>Bacteroidota</taxon>
        <taxon>Chitinophagia</taxon>
        <taxon>Chitinophagales</taxon>
        <taxon>Chitinophagaceae</taxon>
        <taxon>Flaviaestuariibacter</taxon>
    </lineage>
</organism>
<gene>
    <name evidence="2" type="ORF">E0486_16105</name>
</gene>
<evidence type="ECO:0000313" key="3">
    <source>
        <dbReference type="Proteomes" id="UP000295164"/>
    </source>
</evidence>
<dbReference type="AlphaFoldDB" id="A0A4V2WM97"/>
<dbReference type="EMBL" id="SKFH01000038">
    <property type="protein sequence ID" value="TCZ67199.1"/>
    <property type="molecule type" value="Genomic_DNA"/>
</dbReference>
<keyword evidence="3" id="KW-1185">Reference proteome</keyword>
<comment type="caution">
    <text evidence="2">The sequence shown here is derived from an EMBL/GenBank/DDBJ whole genome shotgun (WGS) entry which is preliminary data.</text>
</comment>
<accession>A0A4V2WM97</accession>
<keyword evidence="1" id="KW-0812">Transmembrane</keyword>
<dbReference type="RefSeq" id="WP_131853646.1">
    <property type="nucleotide sequence ID" value="NZ_SKFH01000038.1"/>
</dbReference>
<keyword evidence="1" id="KW-0472">Membrane</keyword>
<feature type="transmembrane region" description="Helical" evidence="1">
    <location>
        <begin position="98"/>
        <end position="118"/>
    </location>
</feature>